<protein>
    <recommendedName>
        <fullName evidence="12">Amino acid permease/ SLC12A domain-containing protein</fullName>
    </recommendedName>
</protein>
<evidence type="ECO:0000256" key="2">
    <source>
        <dbReference type="ARBA" id="ARBA00006983"/>
    </source>
</evidence>
<dbReference type="PANTHER" id="PTHR43341">
    <property type="entry name" value="AMINO ACID PERMEASE"/>
    <property type="match status" value="1"/>
</dbReference>
<dbReference type="RefSeq" id="XP_049179903.1">
    <property type="nucleotide sequence ID" value="XM_049324352.1"/>
</dbReference>
<reference evidence="13" key="1">
    <citation type="journal article" date="2022" name="DNA Res.">
        <title>Genome analysis of five recently described species of the CUG-Ser clade uncovers Candida theae as a new hybrid lineage with pathogenic potential in the Candida parapsilosis species complex.</title>
        <authorList>
            <person name="Mixao V."/>
            <person name="Del Olmo V."/>
            <person name="Hegedusova E."/>
            <person name="Saus E."/>
            <person name="Pryszcz L."/>
            <person name="Cillingova A."/>
            <person name="Nosek J."/>
            <person name="Gabaldon T."/>
        </authorList>
    </citation>
    <scope>NUCLEOTIDE SEQUENCE</scope>
    <source>
        <strain evidence="13">CBS 10844</strain>
    </source>
</reference>
<dbReference type="PROSITE" id="PS00218">
    <property type="entry name" value="AMINO_ACID_PERMEASE_1"/>
    <property type="match status" value="1"/>
</dbReference>
<evidence type="ECO:0000256" key="1">
    <source>
        <dbReference type="ARBA" id="ARBA00004651"/>
    </source>
</evidence>
<dbReference type="InterPro" id="IPR004840">
    <property type="entry name" value="Amino_acid_permease_CS"/>
</dbReference>
<dbReference type="Proteomes" id="UP001202479">
    <property type="component" value="Unassembled WGS sequence"/>
</dbReference>
<keyword evidence="6" id="KW-0029">Amino-acid transport</keyword>
<dbReference type="AlphaFoldDB" id="A0AAI9SW30"/>
<dbReference type="InterPro" id="IPR050524">
    <property type="entry name" value="APC_YAT"/>
</dbReference>
<feature type="domain" description="Amino acid permease/ SLC12A" evidence="12">
    <location>
        <begin position="122"/>
        <end position="565"/>
    </location>
</feature>
<organism evidence="13 14">
    <name type="scientific">Candida oxycetoniae</name>
    <dbReference type="NCBI Taxonomy" id="497107"/>
    <lineage>
        <taxon>Eukaryota</taxon>
        <taxon>Fungi</taxon>
        <taxon>Dikarya</taxon>
        <taxon>Ascomycota</taxon>
        <taxon>Saccharomycotina</taxon>
        <taxon>Pichiomycetes</taxon>
        <taxon>Debaryomycetaceae</taxon>
        <taxon>Candida/Lodderomyces clade</taxon>
        <taxon>Candida</taxon>
    </lineage>
</organism>
<dbReference type="EMBL" id="JAHUZD010000107">
    <property type="protein sequence ID" value="KAI3404158.2"/>
    <property type="molecule type" value="Genomic_DNA"/>
</dbReference>
<comment type="similarity">
    <text evidence="2">Belongs to the amino acid-polyamine-organocation (APC) superfamily. YAT (TC 2.A.3.10) family.</text>
</comment>
<dbReference type="Pfam" id="PF00324">
    <property type="entry name" value="AA_permease"/>
    <property type="match status" value="1"/>
</dbReference>
<dbReference type="GeneID" id="73380675"/>
<dbReference type="InterPro" id="IPR004841">
    <property type="entry name" value="AA-permease/SLC12A_dom"/>
</dbReference>
<dbReference type="Gene3D" id="1.20.1740.10">
    <property type="entry name" value="Amino acid/polyamine transporter I"/>
    <property type="match status" value="1"/>
</dbReference>
<comment type="subcellular location">
    <subcellularLocation>
        <location evidence="1">Cell membrane</location>
        <topology evidence="1">Multi-pass membrane protein</topology>
    </subcellularLocation>
</comment>
<evidence type="ECO:0000256" key="11">
    <source>
        <dbReference type="SAM" id="Phobius"/>
    </source>
</evidence>
<keyword evidence="5 11" id="KW-0812">Transmembrane</keyword>
<feature type="transmembrane region" description="Helical" evidence="11">
    <location>
        <begin position="124"/>
        <end position="143"/>
    </location>
</feature>
<evidence type="ECO:0000256" key="4">
    <source>
        <dbReference type="ARBA" id="ARBA00022475"/>
    </source>
</evidence>
<evidence type="ECO:0000256" key="7">
    <source>
        <dbReference type="ARBA" id="ARBA00022989"/>
    </source>
</evidence>
<feature type="region of interest" description="Disordered" evidence="10">
    <location>
        <begin position="1"/>
        <end position="86"/>
    </location>
</feature>
<feature type="transmembrane region" description="Helical" evidence="11">
    <location>
        <begin position="539"/>
        <end position="556"/>
    </location>
</feature>
<keyword evidence="9" id="KW-0325">Glycoprotein</keyword>
<evidence type="ECO:0000313" key="13">
    <source>
        <dbReference type="EMBL" id="KAI3404158.2"/>
    </source>
</evidence>
<evidence type="ECO:0000256" key="5">
    <source>
        <dbReference type="ARBA" id="ARBA00022692"/>
    </source>
</evidence>
<feature type="compositionally biased region" description="Low complexity" evidence="10">
    <location>
        <begin position="77"/>
        <end position="86"/>
    </location>
</feature>
<evidence type="ECO:0000256" key="10">
    <source>
        <dbReference type="SAM" id="MobiDB-lite"/>
    </source>
</evidence>
<keyword evidence="8 11" id="KW-0472">Membrane</keyword>
<gene>
    <name evidence="13" type="ORF">KGF56_003058</name>
</gene>
<feature type="transmembrane region" description="Helical" evidence="11">
    <location>
        <begin position="203"/>
        <end position="224"/>
    </location>
</feature>
<evidence type="ECO:0000259" key="12">
    <source>
        <dbReference type="Pfam" id="PF00324"/>
    </source>
</evidence>
<feature type="transmembrane region" description="Helical" evidence="11">
    <location>
        <begin position="458"/>
        <end position="484"/>
    </location>
</feature>
<evidence type="ECO:0000256" key="9">
    <source>
        <dbReference type="ARBA" id="ARBA00023180"/>
    </source>
</evidence>
<feature type="transmembrane region" description="Helical" evidence="11">
    <location>
        <begin position="434"/>
        <end position="452"/>
    </location>
</feature>
<feature type="compositionally biased region" description="Low complexity" evidence="10">
    <location>
        <begin position="25"/>
        <end position="38"/>
    </location>
</feature>
<feature type="transmembrane region" description="Helical" evidence="11">
    <location>
        <begin position="505"/>
        <end position="527"/>
    </location>
</feature>
<feature type="transmembrane region" description="Helical" evidence="11">
    <location>
        <begin position="342"/>
        <end position="361"/>
    </location>
</feature>
<name>A0AAI9SW30_9ASCO</name>
<comment type="caution">
    <text evidence="13">The sequence shown here is derived from an EMBL/GenBank/DDBJ whole genome shotgun (WGS) entry which is preliminary data.</text>
</comment>
<evidence type="ECO:0000313" key="14">
    <source>
        <dbReference type="Proteomes" id="UP001202479"/>
    </source>
</evidence>
<feature type="transmembrane region" description="Helical" evidence="11">
    <location>
        <begin position="230"/>
        <end position="248"/>
    </location>
</feature>
<proteinExistence type="inferred from homology"/>
<feature type="transmembrane region" description="Helical" evidence="11">
    <location>
        <begin position="387"/>
        <end position="407"/>
    </location>
</feature>
<evidence type="ECO:0000256" key="8">
    <source>
        <dbReference type="ARBA" id="ARBA00023136"/>
    </source>
</evidence>
<accession>A0AAI9SW30</accession>
<feature type="compositionally biased region" description="Basic and acidic residues" evidence="10">
    <location>
        <begin position="9"/>
        <end position="21"/>
    </location>
</feature>
<keyword evidence="7 11" id="KW-1133">Transmembrane helix</keyword>
<keyword evidence="4" id="KW-1003">Cell membrane</keyword>
<dbReference type="GO" id="GO:0015171">
    <property type="term" value="F:amino acid transmembrane transporter activity"/>
    <property type="evidence" value="ECO:0007669"/>
    <property type="project" value="UniProtKB-ARBA"/>
</dbReference>
<keyword evidence="14" id="KW-1185">Reference proteome</keyword>
<dbReference type="FunFam" id="1.20.1740.10:FF:000017">
    <property type="entry name" value="Amino acid permease"/>
    <property type="match status" value="1"/>
</dbReference>
<dbReference type="PANTHER" id="PTHR43341:SF1">
    <property type="entry name" value="GENERAL AMINO-ACID PERMEASE GAP1"/>
    <property type="match status" value="1"/>
</dbReference>
<feature type="transmembrane region" description="Helical" evidence="11">
    <location>
        <begin position="260"/>
        <end position="283"/>
    </location>
</feature>
<evidence type="ECO:0000256" key="3">
    <source>
        <dbReference type="ARBA" id="ARBA00022448"/>
    </source>
</evidence>
<keyword evidence="3" id="KW-0813">Transport</keyword>
<sequence>MSNKIFSIDTEKEVQEIDSVKKPPTSNSASSSIISTSNELVKPRNNRWRNFCDSFKPPPQPSVEDYDDEQQKHRPTSNSDSTSSCSLRDIDAGLDLEYNEQKTSPSGGGGSPLKQSLKKRQIKMIALGGCVGSGLLVASGDALKDGGPASMLIAWAIVSSFLYCTMQALAELSSSFPVSGSFATYSIKFIDPSWGFAMGWNYVLLWIVVLPLELVASSMTINFWNSNINSVVWVAIFYVLIIVLNLCGNQGFGETEFVASIIKLLGIVGFDILAIVLICGGGKQGYIGGKNWHPPFAHGFKGVISVLLTATYSLAGTELVGLTSAESAGDARKILPKAIKQVVWRILIFYMLTLTLIGFLVKAEDATSSSPFVIAIQQGGIKALPSVFNVVILVALLAIGNSAVYGFSRTILALAEQGLAPQIFMYVDRKGRPLVGIAVSAFVGLMSFVSASKYQDEVFSWLVAISGLSTLFTWGSINVAHIRFRSALKVQNRSLDDLPYRSNTGLIGSYYGIIMILIVLGLQFWLALFPIGKPPSAQYFFKIYLGAVIAISFYIAHKLWTRHWVMYIRAQDIDLDNGKSETDLEMLRQTIKEEKEEYRAKPLYYKIYNFWC</sequence>
<evidence type="ECO:0000256" key="6">
    <source>
        <dbReference type="ARBA" id="ARBA00022970"/>
    </source>
</evidence>
<dbReference type="GO" id="GO:0005886">
    <property type="term" value="C:plasma membrane"/>
    <property type="evidence" value="ECO:0007669"/>
    <property type="project" value="UniProtKB-SubCell"/>
</dbReference>